<dbReference type="Proteomes" id="UP000606786">
    <property type="component" value="Unassembled WGS sequence"/>
</dbReference>
<protein>
    <submittedName>
        <fullName evidence="2">(Mediterranean fruit fly) hypothetical protein</fullName>
    </submittedName>
</protein>
<feature type="transmembrane region" description="Helical" evidence="1">
    <location>
        <begin position="34"/>
        <end position="56"/>
    </location>
</feature>
<gene>
    <name evidence="2" type="ORF">CCAP1982_LOCUS6626</name>
</gene>
<keyword evidence="1" id="KW-1133">Transmembrane helix</keyword>
<comment type="caution">
    <text evidence="2">The sequence shown here is derived from an EMBL/GenBank/DDBJ whole genome shotgun (WGS) entry which is preliminary data.</text>
</comment>
<keyword evidence="1" id="KW-0812">Transmembrane</keyword>
<name>A0A811UGC9_CERCA</name>
<evidence type="ECO:0000313" key="3">
    <source>
        <dbReference type="Proteomes" id="UP000606786"/>
    </source>
</evidence>
<reference evidence="2" key="1">
    <citation type="submission" date="2020-11" db="EMBL/GenBank/DDBJ databases">
        <authorList>
            <person name="Whitehead M."/>
        </authorList>
    </citation>
    <scope>NUCLEOTIDE SEQUENCE</scope>
    <source>
        <strain evidence="2">EGII</strain>
    </source>
</reference>
<organism evidence="2 3">
    <name type="scientific">Ceratitis capitata</name>
    <name type="common">Mediterranean fruit fly</name>
    <name type="synonym">Tephritis capitata</name>
    <dbReference type="NCBI Taxonomy" id="7213"/>
    <lineage>
        <taxon>Eukaryota</taxon>
        <taxon>Metazoa</taxon>
        <taxon>Ecdysozoa</taxon>
        <taxon>Arthropoda</taxon>
        <taxon>Hexapoda</taxon>
        <taxon>Insecta</taxon>
        <taxon>Pterygota</taxon>
        <taxon>Neoptera</taxon>
        <taxon>Endopterygota</taxon>
        <taxon>Diptera</taxon>
        <taxon>Brachycera</taxon>
        <taxon>Muscomorpha</taxon>
        <taxon>Tephritoidea</taxon>
        <taxon>Tephritidae</taxon>
        <taxon>Ceratitis</taxon>
        <taxon>Ceratitis</taxon>
    </lineage>
</organism>
<sequence>MQPLQQSLPALPHSKPHALPLHATYTEVTTEYSALSYSFLLMFLAATTLQFSCVYLHHNLQQQNPHLFSLKLQCNTNNEQRQEQQQ</sequence>
<proteinExistence type="predicted"/>
<dbReference type="EMBL" id="CAJHJT010000012">
    <property type="protein sequence ID" value="CAD6998009.1"/>
    <property type="molecule type" value="Genomic_DNA"/>
</dbReference>
<dbReference type="AlphaFoldDB" id="A0A811UGC9"/>
<keyword evidence="3" id="KW-1185">Reference proteome</keyword>
<evidence type="ECO:0000313" key="2">
    <source>
        <dbReference type="EMBL" id="CAD6998009.1"/>
    </source>
</evidence>
<accession>A0A811UGC9</accession>
<evidence type="ECO:0000256" key="1">
    <source>
        <dbReference type="SAM" id="Phobius"/>
    </source>
</evidence>
<keyword evidence="1" id="KW-0472">Membrane</keyword>